<dbReference type="PROSITE" id="PS00041">
    <property type="entry name" value="HTH_ARAC_FAMILY_1"/>
    <property type="match status" value="1"/>
</dbReference>
<dbReference type="SMART" id="SM00342">
    <property type="entry name" value="HTH_ARAC"/>
    <property type="match status" value="1"/>
</dbReference>
<evidence type="ECO:0000313" key="6">
    <source>
        <dbReference type="Proteomes" id="UP000321726"/>
    </source>
</evidence>
<keyword evidence="2" id="KW-0238">DNA-binding</keyword>
<evidence type="ECO:0000256" key="2">
    <source>
        <dbReference type="ARBA" id="ARBA00023125"/>
    </source>
</evidence>
<dbReference type="PANTHER" id="PTHR11019">
    <property type="entry name" value="HTH-TYPE TRANSCRIPTIONAL REGULATOR NIMR"/>
    <property type="match status" value="1"/>
</dbReference>
<accession>A0ABQ0WHG5</accession>
<dbReference type="InterPro" id="IPR020449">
    <property type="entry name" value="Tscrpt_reg_AraC-type_HTH"/>
</dbReference>
<dbReference type="SUPFAM" id="SSF46689">
    <property type="entry name" value="Homeodomain-like"/>
    <property type="match status" value="2"/>
</dbReference>
<evidence type="ECO:0000256" key="3">
    <source>
        <dbReference type="ARBA" id="ARBA00023163"/>
    </source>
</evidence>
<gene>
    <name evidence="5" type="ORF">HCU01_31730</name>
</gene>
<dbReference type="PRINTS" id="PR00032">
    <property type="entry name" value="HTHARAC"/>
</dbReference>
<dbReference type="Proteomes" id="UP000321726">
    <property type="component" value="Unassembled WGS sequence"/>
</dbReference>
<keyword evidence="3" id="KW-0804">Transcription</keyword>
<comment type="caution">
    <text evidence="5">The sequence shown here is derived from an EMBL/GenBank/DDBJ whole genome shotgun (WGS) entry which is preliminary data.</text>
</comment>
<dbReference type="InterPro" id="IPR009057">
    <property type="entry name" value="Homeodomain-like_sf"/>
</dbReference>
<name>A0ABQ0WHG5_9GAMM</name>
<dbReference type="Gene3D" id="1.10.10.60">
    <property type="entry name" value="Homeodomain-like"/>
    <property type="match status" value="1"/>
</dbReference>
<dbReference type="PANTHER" id="PTHR11019:SF199">
    <property type="entry name" value="HTH-TYPE TRANSCRIPTIONAL REGULATOR NIMR"/>
    <property type="match status" value="1"/>
</dbReference>
<evidence type="ECO:0000259" key="4">
    <source>
        <dbReference type="PROSITE" id="PS01124"/>
    </source>
</evidence>
<dbReference type="InterPro" id="IPR018060">
    <property type="entry name" value="HTH_AraC"/>
</dbReference>
<dbReference type="EMBL" id="BJXU01000132">
    <property type="protein sequence ID" value="GEN25224.1"/>
    <property type="molecule type" value="Genomic_DNA"/>
</dbReference>
<evidence type="ECO:0000256" key="1">
    <source>
        <dbReference type="ARBA" id="ARBA00023015"/>
    </source>
</evidence>
<protein>
    <submittedName>
        <fullName evidence="5">AraC family transcriptional regulator</fullName>
    </submittedName>
</protein>
<keyword evidence="1" id="KW-0805">Transcription regulation</keyword>
<keyword evidence="6" id="KW-1185">Reference proteome</keyword>
<organism evidence="5 6">
    <name type="scientific">Halomonas cupida</name>
    <dbReference type="NCBI Taxonomy" id="44933"/>
    <lineage>
        <taxon>Bacteria</taxon>
        <taxon>Pseudomonadati</taxon>
        <taxon>Pseudomonadota</taxon>
        <taxon>Gammaproteobacteria</taxon>
        <taxon>Oceanospirillales</taxon>
        <taxon>Halomonadaceae</taxon>
        <taxon>Halomonas</taxon>
    </lineage>
</organism>
<sequence length="127" mass="14418">MAGVILDEIRIKPQVALGLPMPQDLRLLKITRALSDQPGDRRRLEEWAIWANIAPRTLSRRFVAETGFSFTEWRQRVRMLRALELLASGRSVTAIALDLGYDNASAFIALFRRMFGVTPGRYAPLMC</sequence>
<dbReference type="InterPro" id="IPR018062">
    <property type="entry name" value="HTH_AraC-typ_CS"/>
</dbReference>
<feature type="domain" description="HTH araC/xylS-type" evidence="4">
    <location>
        <begin position="28"/>
        <end position="125"/>
    </location>
</feature>
<dbReference type="Pfam" id="PF12833">
    <property type="entry name" value="HTH_18"/>
    <property type="match status" value="1"/>
</dbReference>
<dbReference type="PROSITE" id="PS01124">
    <property type="entry name" value="HTH_ARAC_FAMILY_2"/>
    <property type="match status" value="1"/>
</dbReference>
<proteinExistence type="predicted"/>
<evidence type="ECO:0000313" key="5">
    <source>
        <dbReference type="EMBL" id="GEN25224.1"/>
    </source>
</evidence>
<reference evidence="5 6" key="1">
    <citation type="submission" date="2019-07" db="EMBL/GenBank/DDBJ databases">
        <title>Whole genome shotgun sequence of Halomonas cupida NBRC 102219.</title>
        <authorList>
            <person name="Hosoyama A."/>
            <person name="Uohara A."/>
            <person name="Ohji S."/>
            <person name="Ichikawa N."/>
        </authorList>
    </citation>
    <scope>NUCLEOTIDE SEQUENCE [LARGE SCALE GENOMIC DNA]</scope>
    <source>
        <strain evidence="5 6">NBRC 102219</strain>
    </source>
</reference>